<evidence type="ECO:0000313" key="2">
    <source>
        <dbReference type="EMBL" id="ADU38084.1"/>
    </source>
</evidence>
<dbReference type="Gene3D" id="3.40.50.720">
    <property type="entry name" value="NAD(P)-binding Rossmann-like Domain"/>
    <property type="match status" value="1"/>
</dbReference>
<dbReference type="eggNOG" id="COG1042">
    <property type="taxonomic scope" value="Bacteria"/>
</dbReference>
<dbReference type="SMART" id="SM00881">
    <property type="entry name" value="CoA_binding"/>
    <property type="match status" value="1"/>
</dbReference>
<proteinExistence type="predicted"/>
<accession>E6V318</accession>
<dbReference type="PANTHER" id="PTHR42793:SF4">
    <property type="entry name" value="BLL6376 PROTEIN"/>
    <property type="match status" value="1"/>
</dbReference>
<dbReference type="InterPro" id="IPR003781">
    <property type="entry name" value="CoA-bd"/>
</dbReference>
<dbReference type="Gene3D" id="3.40.50.261">
    <property type="entry name" value="Succinyl-CoA synthetase domains"/>
    <property type="match status" value="2"/>
</dbReference>
<dbReference type="eggNOG" id="COG0045">
    <property type="taxonomic scope" value="Bacteria"/>
</dbReference>
<gene>
    <name evidence="2" type="ordered locus">Varpa_3904</name>
</gene>
<name>E6V318_VARPE</name>
<sequence>MSALLPDMPDNAIARLMKPRSVAVIGASADPTKTAGRPVAYLTKHGFAGAIYPVNPRADVIGGLKSYPDVQSLPEAPDVGIVLLGAERAHEAVRELAARGTAAAIVLASGYTEVGAEGARRQQQLLEAAGGMRILGPNTIGLVNLTDRITLSATGALEMQDFEAGSIGVVSQSGGILGALLSRAAARGIGLSKLISTSNEADLDMADFIDHLADDEATSVIALYMEGVRNPAKFKAAALKAARKGKPVVVFKVGRSESGAAAAVSHTGALAGADRMYDALFREVGIVRAQTFSDLLDLPAALVTGRRLAGRRAAVLTSTGGAGTLVADSLGTAGFETPAPDEATAAALRALQSGDHAVLDRNPIDVTLAGLQPALLRGAITSLLASPSYDAVVVIVGSSGLAMPDLMASAIHDSLPGSDKPLVVFVSPHAPGIASLLNQRGVPAFMAPESCTSALAAMLETAQWKEPAVRGDDAAVTVRIDDVPDGPLNEAEAKNLFARFGVPCVRERIVGNAEEAVAAARELGTGKVVLKILSSEITHKSDVGGVAVGIAADRVGERLERMAAEVSERAGVRPAQFLVQEMVEGGVELILGCHRDPLGSAVLLGMGGVTAELLKDTALRMVPPGGLSRDEALSLVRELRTWPLLDGFRGRKLADVDALVSAIVAFSRMIDALGERLVEAEINPVFVLPKGEGVRAADGVAVLARG</sequence>
<dbReference type="HOGENOM" id="CLU_007415_3_1_4"/>
<dbReference type="Pfam" id="PF13607">
    <property type="entry name" value="Succ_CoA_lig"/>
    <property type="match status" value="1"/>
</dbReference>
<dbReference type="GO" id="GO:0005524">
    <property type="term" value="F:ATP binding"/>
    <property type="evidence" value="ECO:0007669"/>
    <property type="project" value="InterPro"/>
</dbReference>
<evidence type="ECO:0000259" key="1">
    <source>
        <dbReference type="SMART" id="SM00881"/>
    </source>
</evidence>
<dbReference type="InterPro" id="IPR013815">
    <property type="entry name" value="ATP_grasp_subdomain_1"/>
</dbReference>
<dbReference type="InterPro" id="IPR016102">
    <property type="entry name" value="Succinyl-CoA_synth-like"/>
</dbReference>
<dbReference type="Proteomes" id="UP000008917">
    <property type="component" value="Chromosome"/>
</dbReference>
<organism evidence="2 3">
    <name type="scientific">Variovorax paradoxus (strain EPS)</name>
    <dbReference type="NCBI Taxonomy" id="595537"/>
    <lineage>
        <taxon>Bacteria</taxon>
        <taxon>Pseudomonadati</taxon>
        <taxon>Pseudomonadota</taxon>
        <taxon>Betaproteobacteria</taxon>
        <taxon>Burkholderiales</taxon>
        <taxon>Comamonadaceae</taxon>
        <taxon>Variovorax</taxon>
    </lineage>
</organism>
<dbReference type="Gene3D" id="3.30.470.20">
    <property type="entry name" value="ATP-grasp fold, B domain"/>
    <property type="match status" value="1"/>
</dbReference>
<protein>
    <submittedName>
        <fullName evidence="2">CoA-binding domain protein</fullName>
    </submittedName>
</protein>
<dbReference type="Gene3D" id="3.30.1490.20">
    <property type="entry name" value="ATP-grasp fold, A domain"/>
    <property type="match status" value="1"/>
</dbReference>
<dbReference type="Pfam" id="PF13549">
    <property type="entry name" value="ATP-grasp_5"/>
    <property type="match status" value="1"/>
</dbReference>
<reference evidence="2 3" key="2">
    <citation type="journal article" date="2013" name="Genome Announc.">
        <title>Genome of the Root-Associated Plant Growth-Promoting Bacterium Variovorax paradoxus Strain EPS.</title>
        <authorList>
            <person name="Han J.I."/>
            <person name="Spain J.C."/>
            <person name="Leadbetter J.R."/>
            <person name="Ovchinnikova G."/>
            <person name="Goodwin L.A."/>
            <person name="Han C.S."/>
            <person name="Woyke T."/>
            <person name="Davenport K.W."/>
            <person name="Orwin P.M."/>
        </authorList>
    </citation>
    <scope>NUCLEOTIDE SEQUENCE [LARGE SCALE GENOMIC DNA]</scope>
    <source>
        <strain evidence="2 3">EPS</strain>
    </source>
</reference>
<dbReference type="STRING" id="595537.Varpa_3904"/>
<dbReference type="InterPro" id="IPR036291">
    <property type="entry name" value="NAD(P)-bd_dom_sf"/>
</dbReference>
<dbReference type="EMBL" id="CP002417">
    <property type="protein sequence ID" value="ADU38084.1"/>
    <property type="molecule type" value="Genomic_DNA"/>
</dbReference>
<dbReference type="PANTHER" id="PTHR42793">
    <property type="entry name" value="COA BINDING DOMAIN CONTAINING PROTEIN"/>
    <property type="match status" value="1"/>
</dbReference>
<dbReference type="Pfam" id="PF13380">
    <property type="entry name" value="CoA_binding_2"/>
    <property type="match status" value="1"/>
</dbReference>
<dbReference type="RefSeq" id="WP_013542307.1">
    <property type="nucleotide sequence ID" value="NC_014931.1"/>
</dbReference>
<feature type="domain" description="CoA-binding" evidence="1">
    <location>
        <begin position="16"/>
        <end position="111"/>
    </location>
</feature>
<dbReference type="SUPFAM" id="SSF51735">
    <property type="entry name" value="NAD(P)-binding Rossmann-fold domains"/>
    <property type="match status" value="1"/>
</dbReference>
<dbReference type="AlphaFoldDB" id="E6V318"/>
<dbReference type="InterPro" id="IPR032875">
    <property type="entry name" value="Succ_CoA_lig_flav_dom"/>
</dbReference>
<dbReference type="SUPFAM" id="SSF56059">
    <property type="entry name" value="Glutathione synthetase ATP-binding domain-like"/>
    <property type="match status" value="1"/>
</dbReference>
<evidence type="ECO:0000313" key="3">
    <source>
        <dbReference type="Proteomes" id="UP000008917"/>
    </source>
</evidence>
<dbReference type="SUPFAM" id="SSF52210">
    <property type="entry name" value="Succinyl-CoA synthetase domains"/>
    <property type="match status" value="2"/>
</dbReference>
<dbReference type="KEGG" id="vpe:Varpa_3904"/>
<reference evidence="3" key="1">
    <citation type="submission" date="2010-12" db="EMBL/GenBank/DDBJ databases">
        <title>Complete sequence of Variovorax paradoxus EPS.</title>
        <authorList>
            <consortium name="US DOE Joint Genome Institute"/>
            <person name="Lucas S."/>
            <person name="Copeland A."/>
            <person name="Lapidus A."/>
            <person name="Cheng J.-F."/>
            <person name="Goodwin L."/>
            <person name="Pitluck S."/>
            <person name="Teshima H."/>
            <person name="Detter J.C."/>
            <person name="Han C."/>
            <person name="Tapia R."/>
            <person name="Land M."/>
            <person name="Hauser L."/>
            <person name="Kyrpides N."/>
            <person name="Ivanova N."/>
            <person name="Ovchinnikova G."/>
            <person name="Orwin P."/>
            <person name="Han J.-I.G."/>
            <person name="Woyke T."/>
        </authorList>
    </citation>
    <scope>NUCLEOTIDE SEQUENCE [LARGE SCALE GENOMIC DNA]</scope>
    <source>
        <strain evidence="3">EPS</strain>
    </source>
</reference>